<dbReference type="EMBL" id="BNDS01000010">
    <property type="protein sequence ID" value="GHH99027.1"/>
    <property type="molecule type" value="Genomic_DNA"/>
</dbReference>
<dbReference type="InterPro" id="IPR050624">
    <property type="entry name" value="HTH-type_Tx_Regulator"/>
</dbReference>
<feature type="DNA-binding region" description="H-T-H motif" evidence="3">
    <location>
        <begin position="25"/>
        <end position="44"/>
    </location>
</feature>
<dbReference type="PANTHER" id="PTHR43479">
    <property type="entry name" value="ACREF/ENVCD OPERON REPRESSOR-RELATED"/>
    <property type="match status" value="1"/>
</dbReference>
<reference evidence="5 6" key="1">
    <citation type="journal article" date="2022" name="Int. J. Syst. Evol. Microbiol.">
        <title>Neobacillus kokaensis sp. nov., isolated from soil.</title>
        <authorList>
            <person name="Yuki K."/>
            <person name="Matsubara H."/>
            <person name="Yamaguchi S."/>
        </authorList>
    </citation>
    <scope>NUCLEOTIDE SEQUENCE [LARGE SCALE GENOMIC DNA]</scope>
    <source>
        <strain evidence="5 6">LOB 377</strain>
    </source>
</reference>
<evidence type="ECO:0000313" key="6">
    <source>
        <dbReference type="Proteomes" id="UP000637074"/>
    </source>
</evidence>
<proteinExistence type="predicted"/>
<dbReference type="Pfam" id="PF00440">
    <property type="entry name" value="TetR_N"/>
    <property type="match status" value="1"/>
</dbReference>
<sequence>MNDRKKHVVQMAHQLFIEKGFQSTSIQDILDFSGISKGTFYNYFSSKNELLIAIFKTSYSELHKLRDEVLIGQDPANIETFVKQIEMQLTLNRKKKLITLFEEVMVINDPDLKQFIELGQIRNIRWIYNRFIEIFGEEKKRYLLDCAIMFMGILRENIKFYRLANDANLNIKQVVRYTVNRVVHIVAELEESDEQLIQTEALERWLPDCQKTDHLFRKKFLHSLFTLKNIFHQKHEQLKFTELLEFIEEEVLDSKNPRFFLIKSVLQTLKTVENQTAQIEIEQLEQLVKAYFKEKDVENPYFS</sequence>
<dbReference type="InterPro" id="IPR023772">
    <property type="entry name" value="DNA-bd_HTH_TetR-type_CS"/>
</dbReference>
<evidence type="ECO:0000256" key="3">
    <source>
        <dbReference type="PROSITE-ProRule" id="PRU00335"/>
    </source>
</evidence>
<dbReference type="InterPro" id="IPR009057">
    <property type="entry name" value="Homeodomain-like_sf"/>
</dbReference>
<evidence type="ECO:0000259" key="4">
    <source>
        <dbReference type="PROSITE" id="PS50977"/>
    </source>
</evidence>
<comment type="caution">
    <text evidence="5">The sequence shown here is derived from an EMBL/GenBank/DDBJ whole genome shotgun (WGS) entry which is preliminary data.</text>
</comment>
<accession>A0ABQ3N672</accession>
<dbReference type="InterPro" id="IPR001647">
    <property type="entry name" value="HTH_TetR"/>
</dbReference>
<evidence type="ECO:0000256" key="2">
    <source>
        <dbReference type="ARBA" id="ARBA00023125"/>
    </source>
</evidence>
<keyword evidence="1" id="KW-0678">Repressor</keyword>
<dbReference type="SUPFAM" id="SSF46689">
    <property type="entry name" value="Homeodomain-like"/>
    <property type="match status" value="1"/>
</dbReference>
<dbReference type="Gene3D" id="1.10.357.10">
    <property type="entry name" value="Tetracycline Repressor, domain 2"/>
    <property type="match status" value="1"/>
</dbReference>
<dbReference type="PROSITE" id="PS50977">
    <property type="entry name" value="HTH_TETR_2"/>
    <property type="match status" value="1"/>
</dbReference>
<keyword evidence="6" id="KW-1185">Reference proteome</keyword>
<name>A0ABQ3N672_9BACI</name>
<dbReference type="PANTHER" id="PTHR43479:SF22">
    <property type="entry name" value="TRANSCRIPTIONAL REGULATOR, TETR FAMILY"/>
    <property type="match status" value="1"/>
</dbReference>
<evidence type="ECO:0000313" key="5">
    <source>
        <dbReference type="EMBL" id="GHH99027.1"/>
    </source>
</evidence>
<dbReference type="Proteomes" id="UP000637074">
    <property type="component" value="Unassembled WGS sequence"/>
</dbReference>
<dbReference type="PRINTS" id="PR00455">
    <property type="entry name" value="HTHTETR"/>
</dbReference>
<feature type="domain" description="HTH tetR-type" evidence="4">
    <location>
        <begin position="2"/>
        <end position="62"/>
    </location>
</feature>
<protein>
    <submittedName>
        <fullName evidence="5">TetR family transcriptional regulator</fullName>
    </submittedName>
</protein>
<dbReference type="PROSITE" id="PS01081">
    <property type="entry name" value="HTH_TETR_1"/>
    <property type="match status" value="1"/>
</dbReference>
<keyword evidence="2 3" id="KW-0238">DNA-binding</keyword>
<organism evidence="5 6">
    <name type="scientific">Neobacillus kokaensis</name>
    <dbReference type="NCBI Taxonomy" id="2759023"/>
    <lineage>
        <taxon>Bacteria</taxon>
        <taxon>Bacillati</taxon>
        <taxon>Bacillota</taxon>
        <taxon>Bacilli</taxon>
        <taxon>Bacillales</taxon>
        <taxon>Bacillaceae</taxon>
        <taxon>Neobacillus</taxon>
    </lineage>
</organism>
<gene>
    <name evidence="5" type="ORF">AM1BK_25700</name>
</gene>
<dbReference type="RefSeq" id="WP_191273408.1">
    <property type="nucleotide sequence ID" value="NZ_BNDS01000010.1"/>
</dbReference>
<evidence type="ECO:0000256" key="1">
    <source>
        <dbReference type="ARBA" id="ARBA00022491"/>
    </source>
</evidence>